<dbReference type="EMBL" id="BAABRN010000008">
    <property type="protein sequence ID" value="GAA5501268.1"/>
    <property type="molecule type" value="Genomic_DNA"/>
</dbReference>
<evidence type="ECO:0000259" key="3">
    <source>
        <dbReference type="PROSITE" id="PS51186"/>
    </source>
</evidence>
<evidence type="ECO:0000313" key="5">
    <source>
        <dbReference type="Proteomes" id="UP001458946"/>
    </source>
</evidence>
<proteinExistence type="predicted"/>
<accession>A0ABP9V7L4</accession>
<dbReference type="Pfam" id="PF00583">
    <property type="entry name" value="Acetyltransf_1"/>
    <property type="match status" value="2"/>
</dbReference>
<keyword evidence="2" id="KW-0012">Acyltransferase</keyword>
<dbReference type="Gene3D" id="3.40.630.30">
    <property type="match status" value="1"/>
</dbReference>
<evidence type="ECO:0000256" key="2">
    <source>
        <dbReference type="ARBA" id="ARBA00023315"/>
    </source>
</evidence>
<dbReference type="InterPro" id="IPR050832">
    <property type="entry name" value="Bact_Acetyltransf"/>
</dbReference>
<evidence type="ECO:0000313" key="4">
    <source>
        <dbReference type="EMBL" id="GAA5501268.1"/>
    </source>
</evidence>
<name>A0ABP9V7L4_9DEIO</name>
<feature type="domain" description="N-acetyltransferase" evidence="3">
    <location>
        <begin position="23"/>
        <end position="166"/>
    </location>
</feature>
<dbReference type="PROSITE" id="PS51186">
    <property type="entry name" value="GNAT"/>
    <property type="match status" value="2"/>
</dbReference>
<dbReference type="InterPro" id="IPR016181">
    <property type="entry name" value="Acyl_CoA_acyltransferase"/>
</dbReference>
<evidence type="ECO:0000256" key="1">
    <source>
        <dbReference type="ARBA" id="ARBA00022679"/>
    </source>
</evidence>
<gene>
    <name evidence="4" type="primary">mshD_2</name>
    <name evidence="4" type="ORF">Dxin01_01000</name>
</gene>
<sequence length="334" mass="37494">MTTTTFSVTLFDPKTAPQSQKLAIGRLLATSQAFAFPDDPPRTAEKVAIELDFLNPDEQMERFVVWHGAEAIGWGTLSFDTKQNLHLAHARLTVHPDWRRRGIASAIARELEAVARREGRSTVTFATTSRSPAGEAYAARLGAQPALPMRQSRLDLQALPHELLRGWQVRPAGDPYRLHLWTDTIPDEYLERMAEMMMVMNSAPKGDLEMDDWVITPEMIRAWEKMNADCGEACFTLVVEDGRTGQLDGYSQTFWDKDRAALVFQGATAVRPEARGRGLGKWLKAAMLEHLLAHAEGARWVRTNNANVNEAMLGINVALGFEPYAQFTEWQLKM</sequence>
<keyword evidence="1" id="KW-0808">Transferase</keyword>
<dbReference type="SUPFAM" id="SSF55729">
    <property type="entry name" value="Acyl-CoA N-acyltransferases (Nat)"/>
    <property type="match status" value="2"/>
</dbReference>
<keyword evidence="5" id="KW-1185">Reference proteome</keyword>
<dbReference type="Proteomes" id="UP001458946">
    <property type="component" value="Unassembled WGS sequence"/>
</dbReference>
<dbReference type="PANTHER" id="PTHR43877">
    <property type="entry name" value="AMINOALKYLPHOSPHONATE N-ACETYLTRANSFERASE-RELATED-RELATED"/>
    <property type="match status" value="1"/>
</dbReference>
<dbReference type="CDD" id="cd04301">
    <property type="entry name" value="NAT_SF"/>
    <property type="match status" value="2"/>
</dbReference>
<organism evidence="4 5">
    <name type="scientific">Deinococcus xinjiangensis</name>
    <dbReference type="NCBI Taxonomy" id="457454"/>
    <lineage>
        <taxon>Bacteria</taxon>
        <taxon>Thermotogati</taxon>
        <taxon>Deinococcota</taxon>
        <taxon>Deinococci</taxon>
        <taxon>Deinococcales</taxon>
        <taxon>Deinococcaceae</taxon>
        <taxon>Deinococcus</taxon>
    </lineage>
</organism>
<dbReference type="PANTHER" id="PTHR43877:SF8">
    <property type="entry name" value="N-ACETYLGLUTAMATE SYNTHASE-RELATED"/>
    <property type="match status" value="1"/>
</dbReference>
<protein>
    <submittedName>
        <fullName evidence="4">Mycothiol acetyltransferase</fullName>
    </submittedName>
</protein>
<dbReference type="RefSeq" id="WP_353541242.1">
    <property type="nucleotide sequence ID" value="NZ_BAABRN010000008.1"/>
</dbReference>
<feature type="domain" description="N-acetyltransferase" evidence="3">
    <location>
        <begin position="183"/>
        <end position="334"/>
    </location>
</feature>
<dbReference type="InterPro" id="IPR000182">
    <property type="entry name" value="GNAT_dom"/>
</dbReference>
<comment type="caution">
    <text evidence="4">The sequence shown here is derived from an EMBL/GenBank/DDBJ whole genome shotgun (WGS) entry which is preliminary data.</text>
</comment>
<reference evidence="4 5" key="1">
    <citation type="submission" date="2024-02" db="EMBL/GenBank/DDBJ databases">
        <title>Deinococcus xinjiangensis NBRC 107630.</title>
        <authorList>
            <person name="Ichikawa N."/>
            <person name="Katano-Makiyama Y."/>
            <person name="Hidaka K."/>
        </authorList>
    </citation>
    <scope>NUCLEOTIDE SEQUENCE [LARGE SCALE GENOMIC DNA]</scope>
    <source>
        <strain evidence="4 5">NBRC 107630</strain>
    </source>
</reference>